<dbReference type="SUPFAM" id="SSF52172">
    <property type="entry name" value="CheY-like"/>
    <property type="match status" value="1"/>
</dbReference>
<keyword evidence="13 15" id="KW-0472">Membrane</keyword>
<protein>
    <recommendedName>
        <fullName evidence="3">histidine kinase</fullName>
        <ecNumber evidence="3">2.7.13.3</ecNumber>
    </recommendedName>
</protein>
<evidence type="ECO:0000256" key="1">
    <source>
        <dbReference type="ARBA" id="ARBA00000085"/>
    </source>
</evidence>
<dbReference type="PROSITE" id="PS50112">
    <property type="entry name" value="PAS"/>
    <property type="match status" value="1"/>
</dbReference>
<dbReference type="SUPFAM" id="SSF47226">
    <property type="entry name" value="Histidine-containing phosphotransfer domain, HPT domain"/>
    <property type="match status" value="1"/>
</dbReference>
<dbReference type="SMART" id="SM00448">
    <property type="entry name" value="REC"/>
    <property type="match status" value="1"/>
</dbReference>
<keyword evidence="6 14" id="KW-0597">Phosphoprotein</keyword>
<dbReference type="CDD" id="cd00130">
    <property type="entry name" value="PAS"/>
    <property type="match status" value="1"/>
</dbReference>
<dbReference type="Proteomes" id="UP001429564">
    <property type="component" value="Unassembled WGS sequence"/>
</dbReference>
<comment type="subcellular location">
    <subcellularLocation>
        <location evidence="2">Cell inner membrane</location>
        <topology evidence="2">Multi-pass membrane protein</topology>
    </subcellularLocation>
</comment>
<dbReference type="PROSITE" id="PS50109">
    <property type="entry name" value="HIS_KIN"/>
    <property type="match status" value="1"/>
</dbReference>
<evidence type="ECO:0000256" key="11">
    <source>
        <dbReference type="ARBA" id="ARBA00022989"/>
    </source>
</evidence>
<evidence type="ECO:0000256" key="13">
    <source>
        <dbReference type="ARBA" id="ARBA00023136"/>
    </source>
</evidence>
<evidence type="ECO:0000256" key="12">
    <source>
        <dbReference type="ARBA" id="ARBA00023012"/>
    </source>
</evidence>
<evidence type="ECO:0000313" key="21">
    <source>
        <dbReference type="Proteomes" id="UP001429564"/>
    </source>
</evidence>
<dbReference type="CDD" id="cd16922">
    <property type="entry name" value="HATPase_EvgS-ArcB-TorS-like"/>
    <property type="match status" value="1"/>
</dbReference>
<feature type="domain" description="Histidine kinase" evidence="16">
    <location>
        <begin position="351"/>
        <end position="569"/>
    </location>
</feature>
<dbReference type="InterPro" id="IPR035965">
    <property type="entry name" value="PAS-like_dom_sf"/>
</dbReference>
<dbReference type="Pfam" id="PF00989">
    <property type="entry name" value="PAS"/>
    <property type="match status" value="1"/>
</dbReference>
<gene>
    <name evidence="20" type="ORF">DL239_07195</name>
</gene>
<dbReference type="SUPFAM" id="SSF55785">
    <property type="entry name" value="PYP-like sensor domain (PAS domain)"/>
    <property type="match status" value="1"/>
</dbReference>
<dbReference type="PROSITE" id="PS50113">
    <property type="entry name" value="PAC"/>
    <property type="match status" value="1"/>
</dbReference>
<dbReference type="SMART" id="SM00091">
    <property type="entry name" value="PAS"/>
    <property type="match status" value="1"/>
</dbReference>
<evidence type="ECO:0000256" key="4">
    <source>
        <dbReference type="ARBA" id="ARBA00022475"/>
    </source>
</evidence>
<dbReference type="InterPro" id="IPR036097">
    <property type="entry name" value="HisK_dim/P_sf"/>
</dbReference>
<dbReference type="SMART" id="SM00387">
    <property type="entry name" value="HATPase_c"/>
    <property type="match status" value="1"/>
</dbReference>
<dbReference type="SUPFAM" id="SSF47384">
    <property type="entry name" value="Homodimeric domain of signal transducing histidine kinase"/>
    <property type="match status" value="1"/>
</dbReference>
<name>A0ABX0W544_9RHOB</name>
<dbReference type="CDD" id="cd00082">
    <property type="entry name" value="HisKA"/>
    <property type="match status" value="1"/>
</dbReference>
<keyword evidence="12" id="KW-0902">Two-component regulatory system</keyword>
<evidence type="ECO:0000256" key="6">
    <source>
        <dbReference type="ARBA" id="ARBA00022553"/>
    </source>
</evidence>
<reference evidence="20 21" key="1">
    <citation type="submission" date="2018-05" db="EMBL/GenBank/DDBJ databases">
        <authorList>
            <person name="Zhang Y.-J."/>
        </authorList>
    </citation>
    <scope>NUCLEOTIDE SEQUENCE [LARGE SCALE GENOMIC DNA]</scope>
    <source>
        <strain evidence="20 21">CY04</strain>
    </source>
</reference>
<dbReference type="InterPro" id="IPR013767">
    <property type="entry name" value="PAS_fold"/>
</dbReference>
<evidence type="ECO:0000256" key="15">
    <source>
        <dbReference type="SAM" id="Phobius"/>
    </source>
</evidence>
<dbReference type="InterPro" id="IPR036890">
    <property type="entry name" value="HATPase_C_sf"/>
</dbReference>
<evidence type="ECO:0000259" key="18">
    <source>
        <dbReference type="PROSITE" id="PS50112"/>
    </source>
</evidence>
<keyword evidence="4" id="KW-1003">Cell membrane</keyword>
<accession>A0ABX0W544</accession>
<dbReference type="Gene3D" id="1.10.287.130">
    <property type="match status" value="1"/>
</dbReference>
<evidence type="ECO:0000256" key="2">
    <source>
        <dbReference type="ARBA" id="ARBA00004429"/>
    </source>
</evidence>
<comment type="catalytic activity">
    <reaction evidence="1">
        <text>ATP + protein L-histidine = ADP + protein N-phospho-L-histidine.</text>
        <dbReference type="EC" id="2.7.13.3"/>
    </reaction>
</comment>
<dbReference type="SUPFAM" id="SSF55874">
    <property type="entry name" value="ATPase domain of HSP90 chaperone/DNA topoisomerase II/histidine kinase"/>
    <property type="match status" value="1"/>
</dbReference>
<dbReference type="InterPro" id="IPR005467">
    <property type="entry name" value="His_kinase_dom"/>
</dbReference>
<dbReference type="PRINTS" id="PR00344">
    <property type="entry name" value="BCTRLSENSOR"/>
</dbReference>
<dbReference type="Pfam" id="PF01627">
    <property type="entry name" value="Hpt"/>
    <property type="match status" value="1"/>
</dbReference>
<evidence type="ECO:0000256" key="14">
    <source>
        <dbReference type="PROSITE-ProRule" id="PRU00169"/>
    </source>
</evidence>
<dbReference type="InterPro" id="IPR008207">
    <property type="entry name" value="Sig_transdc_His_kin_Hpt_dom"/>
</dbReference>
<evidence type="ECO:0000256" key="7">
    <source>
        <dbReference type="ARBA" id="ARBA00022679"/>
    </source>
</evidence>
<feature type="domain" description="PAS" evidence="18">
    <location>
        <begin position="204"/>
        <end position="257"/>
    </location>
</feature>
<dbReference type="Pfam" id="PF00512">
    <property type="entry name" value="HisKA"/>
    <property type="match status" value="1"/>
</dbReference>
<feature type="modified residue" description="4-aspartylphosphate" evidence="14">
    <location>
        <position position="638"/>
    </location>
</feature>
<dbReference type="InterPro" id="IPR003594">
    <property type="entry name" value="HATPase_dom"/>
</dbReference>
<keyword evidence="10" id="KW-0067">ATP-binding</keyword>
<dbReference type="SMART" id="SM00388">
    <property type="entry name" value="HisKA"/>
    <property type="match status" value="1"/>
</dbReference>
<dbReference type="Gene3D" id="3.30.565.10">
    <property type="entry name" value="Histidine kinase-like ATPase, C-terminal domain"/>
    <property type="match status" value="1"/>
</dbReference>
<dbReference type="CDD" id="cd17546">
    <property type="entry name" value="REC_hyHK_CKI1_RcsC-like"/>
    <property type="match status" value="1"/>
</dbReference>
<evidence type="ECO:0000313" key="20">
    <source>
        <dbReference type="EMBL" id="NIZ60758.1"/>
    </source>
</evidence>
<dbReference type="Pfam" id="PF00072">
    <property type="entry name" value="Response_reg"/>
    <property type="match status" value="1"/>
</dbReference>
<feature type="domain" description="PAC" evidence="19">
    <location>
        <begin position="273"/>
        <end position="333"/>
    </location>
</feature>
<feature type="transmembrane region" description="Helical" evidence="15">
    <location>
        <begin position="169"/>
        <end position="192"/>
    </location>
</feature>
<evidence type="ECO:0000256" key="9">
    <source>
        <dbReference type="ARBA" id="ARBA00022777"/>
    </source>
</evidence>
<evidence type="ECO:0000259" key="17">
    <source>
        <dbReference type="PROSITE" id="PS50110"/>
    </source>
</evidence>
<keyword evidence="21" id="KW-1185">Reference proteome</keyword>
<dbReference type="PROSITE" id="PS50110">
    <property type="entry name" value="RESPONSE_REGULATORY"/>
    <property type="match status" value="1"/>
</dbReference>
<dbReference type="InterPro" id="IPR000700">
    <property type="entry name" value="PAS-assoc_C"/>
</dbReference>
<keyword evidence="8 15" id="KW-0812">Transmembrane</keyword>
<dbReference type="Pfam" id="PF02518">
    <property type="entry name" value="HATPase_c"/>
    <property type="match status" value="1"/>
</dbReference>
<keyword evidence="11 15" id="KW-1133">Transmembrane helix</keyword>
<dbReference type="NCBIfam" id="TIGR00229">
    <property type="entry name" value="sensory_box"/>
    <property type="match status" value="1"/>
</dbReference>
<dbReference type="PANTHER" id="PTHR43047">
    <property type="entry name" value="TWO-COMPONENT HISTIDINE PROTEIN KINASE"/>
    <property type="match status" value="1"/>
</dbReference>
<evidence type="ECO:0000256" key="3">
    <source>
        <dbReference type="ARBA" id="ARBA00012438"/>
    </source>
</evidence>
<feature type="domain" description="Response regulatory" evidence="17">
    <location>
        <begin position="589"/>
        <end position="705"/>
    </location>
</feature>
<sequence length="820" mass="91427">MLTLTIAFLAALGVLSLGLGRIVLSELDNIGTKATDRLTWNLALVQISHLQVREMAYRAQGGENLHVFRLEFGIYSSRVAALRDSPKFEKLRTNQLVGEKLIRIQRQLDFFTPLVDGPDKDLVQSLPAFIDGLQRNNRDVRDLVRIGLQLEAQSSADHKHQVTLTLKSLGWVLVALVMALAFTALLIQRLFFRTYELLSAHRATAERLRVMVSSSLDAIVMVDVRGEILSFNGAAEDIFGFTKEEVVGKRLKDTLIPIHHHKFTVDNTVSFLKSGEGNLINKGPVLKEAKRKSGEVFPIELNVSSSQDGDNIVFVCFMRDVTDRIKGEEELRRARDDALAGERVKEKLLTVLSHEIRTPLNGILGSIELLENAEMLSQEQKYLRTMRASGELLLHHVNEVLEMSRLETGTEFENYEPFDLDELLQEIVDCHFFPAKARGNKIRLRCRLPGETHCVGNPERIHQVLMRLLANALKFTENGEIMIDVEHQAGKDEVEFRVCDTGEGIADEDLERIFEDFVTLDTSYSRKREGTGLGLAITRRVVEQMGGELNVESELGEGSIFWFTLSLPLVTQPQTTKAIASADVPRPIHILIVEDNDINRMLLEKLLQRQGHRVTCAVGGAEGVEAVEKERFDLVIMDISMPGMDGIEALRQIRTRRLAEGVEIVALTAHAAGDDQKRILEAGFTEILIKPATQAELARVIAAYTGQNKTINIPQENSDIQQFIEALGDEKARGYLGNFCTEVIQLKQDLSSHGQVSKEHQSEAHRLAGSAAVLGLATLRTCMQDIESAELESDPPLIALAEAWTEASEILAPHLDSSQQ</sequence>
<evidence type="ECO:0000256" key="10">
    <source>
        <dbReference type="ARBA" id="ARBA00022840"/>
    </source>
</evidence>
<dbReference type="InterPro" id="IPR003661">
    <property type="entry name" value="HisK_dim/P_dom"/>
</dbReference>
<keyword evidence="7" id="KW-0808">Transferase</keyword>
<dbReference type="InterPro" id="IPR011006">
    <property type="entry name" value="CheY-like_superfamily"/>
</dbReference>
<dbReference type="EMBL" id="QHLQ01000005">
    <property type="protein sequence ID" value="NIZ60758.1"/>
    <property type="molecule type" value="Genomic_DNA"/>
</dbReference>
<dbReference type="Gene3D" id="3.40.50.2300">
    <property type="match status" value="1"/>
</dbReference>
<evidence type="ECO:0000259" key="16">
    <source>
        <dbReference type="PROSITE" id="PS50109"/>
    </source>
</evidence>
<evidence type="ECO:0000256" key="5">
    <source>
        <dbReference type="ARBA" id="ARBA00022519"/>
    </source>
</evidence>
<comment type="caution">
    <text evidence="20">The sequence shown here is derived from an EMBL/GenBank/DDBJ whole genome shotgun (WGS) entry which is preliminary data.</text>
</comment>
<keyword evidence="5" id="KW-0997">Cell inner membrane</keyword>
<evidence type="ECO:0000256" key="8">
    <source>
        <dbReference type="ARBA" id="ARBA00022692"/>
    </source>
</evidence>
<dbReference type="Gene3D" id="1.20.120.160">
    <property type="entry name" value="HPT domain"/>
    <property type="match status" value="1"/>
</dbReference>
<dbReference type="InterPro" id="IPR004358">
    <property type="entry name" value="Sig_transdc_His_kin-like_C"/>
</dbReference>
<dbReference type="EC" id="2.7.13.3" evidence="3"/>
<organism evidence="20 21">
    <name type="scientific">Parasedimentitalea denitrificans</name>
    <dbReference type="NCBI Taxonomy" id="2211118"/>
    <lineage>
        <taxon>Bacteria</taxon>
        <taxon>Pseudomonadati</taxon>
        <taxon>Pseudomonadota</taxon>
        <taxon>Alphaproteobacteria</taxon>
        <taxon>Rhodobacterales</taxon>
        <taxon>Paracoccaceae</taxon>
        <taxon>Parasedimentitalea</taxon>
    </lineage>
</organism>
<proteinExistence type="predicted"/>
<dbReference type="GO" id="GO:0016301">
    <property type="term" value="F:kinase activity"/>
    <property type="evidence" value="ECO:0007669"/>
    <property type="project" value="UniProtKB-KW"/>
</dbReference>
<dbReference type="Gene3D" id="3.30.450.20">
    <property type="entry name" value="PAS domain"/>
    <property type="match status" value="1"/>
</dbReference>
<dbReference type="InterPro" id="IPR001789">
    <property type="entry name" value="Sig_transdc_resp-reg_receiver"/>
</dbReference>
<evidence type="ECO:0000259" key="19">
    <source>
        <dbReference type="PROSITE" id="PS50113"/>
    </source>
</evidence>
<dbReference type="PANTHER" id="PTHR43047:SF64">
    <property type="entry name" value="HISTIDINE KINASE CONTAINING CHEY-HOMOLOGOUS RECEIVER DOMAIN AND PAS DOMAIN-RELATED"/>
    <property type="match status" value="1"/>
</dbReference>
<dbReference type="InterPro" id="IPR000014">
    <property type="entry name" value="PAS"/>
</dbReference>
<keyword evidence="9 20" id="KW-0418">Kinase</keyword>
<keyword evidence="10" id="KW-0547">Nucleotide-binding</keyword>
<dbReference type="InterPro" id="IPR036641">
    <property type="entry name" value="HPT_dom_sf"/>
</dbReference>